<accession>A0A5B7HR75</accession>
<dbReference type="AlphaFoldDB" id="A0A5B7HR75"/>
<evidence type="ECO:0000313" key="1">
    <source>
        <dbReference type="EMBL" id="MPC70994.1"/>
    </source>
</evidence>
<keyword evidence="2" id="KW-1185">Reference proteome</keyword>
<organism evidence="1 2">
    <name type="scientific">Portunus trituberculatus</name>
    <name type="common">Swimming crab</name>
    <name type="synonym">Neptunus trituberculatus</name>
    <dbReference type="NCBI Taxonomy" id="210409"/>
    <lineage>
        <taxon>Eukaryota</taxon>
        <taxon>Metazoa</taxon>
        <taxon>Ecdysozoa</taxon>
        <taxon>Arthropoda</taxon>
        <taxon>Crustacea</taxon>
        <taxon>Multicrustacea</taxon>
        <taxon>Malacostraca</taxon>
        <taxon>Eumalacostraca</taxon>
        <taxon>Eucarida</taxon>
        <taxon>Decapoda</taxon>
        <taxon>Pleocyemata</taxon>
        <taxon>Brachyura</taxon>
        <taxon>Eubrachyura</taxon>
        <taxon>Portunoidea</taxon>
        <taxon>Portunidae</taxon>
        <taxon>Portuninae</taxon>
        <taxon>Portunus</taxon>
    </lineage>
</organism>
<dbReference type="Proteomes" id="UP000324222">
    <property type="component" value="Unassembled WGS sequence"/>
</dbReference>
<gene>
    <name evidence="1" type="ORF">E2C01_065261</name>
</gene>
<comment type="caution">
    <text evidence="1">The sequence shown here is derived from an EMBL/GenBank/DDBJ whole genome shotgun (WGS) entry which is preliminary data.</text>
</comment>
<name>A0A5B7HR75_PORTR</name>
<dbReference type="EMBL" id="VSRR010032101">
    <property type="protein sequence ID" value="MPC70994.1"/>
    <property type="molecule type" value="Genomic_DNA"/>
</dbReference>
<evidence type="ECO:0000313" key="2">
    <source>
        <dbReference type="Proteomes" id="UP000324222"/>
    </source>
</evidence>
<reference evidence="1 2" key="1">
    <citation type="submission" date="2019-05" db="EMBL/GenBank/DDBJ databases">
        <title>Another draft genome of Portunus trituberculatus and its Hox gene families provides insights of decapod evolution.</title>
        <authorList>
            <person name="Jeong J.-H."/>
            <person name="Song I."/>
            <person name="Kim S."/>
            <person name="Choi T."/>
            <person name="Kim D."/>
            <person name="Ryu S."/>
            <person name="Kim W."/>
        </authorList>
    </citation>
    <scope>NUCLEOTIDE SEQUENCE [LARGE SCALE GENOMIC DNA]</scope>
    <source>
        <tissue evidence="1">Muscle</tissue>
    </source>
</reference>
<sequence>MLNEAASFMWPRGARSVSPPSVCMTCKCSMKSGFGQNRAPSLRPTGTHTLARPQFVFGIILTPEKRPCLFGSLQLVLVCSVVRSNPHRKG</sequence>
<protein>
    <submittedName>
        <fullName evidence="1">Uncharacterized protein</fullName>
    </submittedName>
</protein>
<proteinExistence type="predicted"/>